<accession>A0A1E1WLK3</accession>
<dbReference type="OrthoDB" id="1111193at2759"/>
<reference evidence="1" key="1">
    <citation type="submission" date="2015-09" db="EMBL/GenBank/DDBJ databases">
        <title>De novo assembly of Pectinophora gossypiella (Pink Bollworm) gut transcriptome.</title>
        <authorList>
            <person name="Tassone E.E."/>
        </authorList>
    </citation>
    <scope>NUCLEOTIDE SEQUENCE</scope>
</reference>
<evidence type="ECO:0008006" key="2">
    <source>
        <dbReference type="Google" id="ProtNLM"/>
    </source>
</evidence>
<evidence type="ECO:0000313" key="1">
    <source>
        <dbReference type="EMBL" id="JAT87903.1"/>
    </source>
</evidence>
<proteinExistence type="predicted"/>
<dbReference type="EMBL" id="GDQN01003151">
    <property type="protein sequence ID" value="JAT87903.1"/>
    <property type="molecule type" value="Transcribed_RNA"/>
</dbReference>
<name>A0A1E1WLK3_PECGO</name>
<gene>
    <name evidence="1" type="ORF">g.19316</name>
</gene>
<sequence length="103" mass="11486">EHGAFSKMYALRTLKLTAYVNVNYFNLPSMLSHNAALKNLYVEADYAGVEFGKEMTGGTLPCKLNNITITGRYLKFLSPYLLVGVHSKVLRLTIINTSIEELA</sequence>
<protein>
    <recommendedName>
        <fullName evidence="2">Receptor L-domain domain-containing protein</fullName>
    </recommendedName>
</protein>
<feature type="non-terminal residue" evidence="1">
    <location>
        <position position="103"/>
    </location>
</feature>
<dbReference type="AlphaFoldDB" id="A0A1E1WLK3"/>
<feature type="non-terminal residue" evidence="1">
    <location>
        <position position="1"/>
    </location>
</feature>
<organism evidence="1">
    <name type="scientific">Pectinophora gossypiella</name>
    <name type="common">Cotton pink bollworm</name>
    <name type="synonym">Depressaria gossypiella</name>
    <dbReference type="NCBI Taxonomy" id="13191"/>
    <lineage>
        <taxon>Eukaryota</taxon>
        <taxon>Metazoa</taxon>
        <taxon>Ecdysozoa</taxon>
        <taxon>Arthropoda</taxon>
        <taxon>Hexapoda</taxon>
        <taxon>Insecta</taxon>
        <taxon>Pterygota</taxon>
        <taxon>Neoptera</taxon>
        <taxon>Endopterygota</taxon>
        <taxon>Lepidoptera</taxon>
        <taxon>Glossata</taxon>
        <taxon>Ditrysia</taxon>
        <taxon>Gelechioidea</taxon>
        <taxon>Gelechiidae</taxon>
        <taxon>Apatetrinae</taxon>
        <taxon>Pectinophora</taxon>
    </lineage>
</organism>